<dbReference type="PANTHER" id="PTHR33130:SF43">
    <property type="entry name" value="OS01G0688600 PROTEIN"/>
    <property type="match status" value="1"/>
</dbReference>
<feature type="region of interest" description="Disordered" evidence="1">
    <location>
        <begin position="30"/>
        <end position="51"/>
    </location>
</feature>
<evidence type="ECO:0000313" key="2">
    <source>
        <dbReference type="EMBL" id="KAK1412058.1"/>
    </source>
</evidence>
<dbReference type="PANTHER" id="PTHR33130">
    <property type="entry name" value="PUTATIVE (DUF1639)-RELATED"/>
    <property type="match status" value="1"/>
</dbReference>
<evidence type="ECO:0000256" key="1">
    <source>
        <dbReference type="SAM" id="MobiDB-lite"/>
    </source>
</evidence>
<feature type="compositionally biased region" description="Basic residues" evidence="1">
    <location>
        <begin position="120"/>
        <end position="131"/>
    </location>
</feature>
<accession>A0AAD8JYB4</accession>
<evidence type="ECO:0000313" key="3">
    <source>
        <dbReference type="Proteomes" id="UP001229421"/>
    </source>
</evidence>
<reference evidence="2" key="1">
    <citation type="journal article" date="2023" name="bioRxiv">
        <title>Improved chromosome-level genome assembly for marigold (Tagetes erecta).</title>
        <authorList>
            <person name="Jiang F."/>
            <person name="Yuan L."/>
            <person name="Wang S."/>
            <person name="Wang H."/>
            <person name="Xu D."/>
            <person name="Wang A."/>
            <person name="Fan W."/>
        </authorList>
    </citation>
    <scope>NUCLEOTIDE SEQUENCE</scope>
    <source>
        <strain evidence="2">WSJ</strain>
        <tissue evidence="2">Leaf</tissue>
    </source>
</reference>
<dbReference type="AlphaFoldDB" id="A0AAD8JYB4"/>
<dbReference type="Pfam" id="PF07797">
    <property type="entry name" value="DUF1639"/>
    <property type="match status" value="1"/>
</dbReference>
<proteinExistence type="predicted"/>
<sequence>MDKSKQVHSFNLPPQLTWGTQKLLRCMNFNPNSKDVSREEDEEDQISETREKLTKEYQADVEKLRKTTPEINMLNARILEKTSTRPRRNIEKKKKERPKFSIALSWKEIEDDFIAMTGKKPPRRPNKRPKSVRMMLDDVFPGSQLCEVSRDRYKVNENGKM</sequence>
<feature type="region of interest" description="Disordered" evidence="1">
    <location>
        <begin position="117"/>
        <end position="136"/>
    </location>
</feature>
<gene>
    <name evidence="2" type="ORF">QVD17_33014</name>
</gene>
<name>A0AAD8JYB4_TARER</name>
<keyword evidence="3" id="KW-1185">Reference proteome</keyword>
<dbReference type="InterPro" id="IPR012438">
    <property type="entry name" value="DUF1639"/>
</dbReference>
<dbReference type="EMBL" id="JAUHHV010000009">
    <property type="protein sequence ID" value="KAK1412058.1"/>
    <property type="molecule type" value="Genomic_DNA"/>
</dbReference>
<comment type="caution">
    <text evidence="2">The sequence shown here is derived from an EMBL/GenBank/DDBJ whole genome shotgun (WGS) entry which is preliminary data.</text>
</comment>
<dbReference type="Proteomes" id="UP001229421">
    <property type="component" value="Unassembled WGS sequence"/>
</dbReference>
<protein>
    <submittedName>
        <fullName evidence="2">Uncharacterized protein</fullName>
    </submittedName>
</protein>
<organism evidence="2 3">
    <name type="scientific">Tagetes erecta</name>
    <name type="common">African marigold</name>
    <dbReference type="NCBI Taxonomy" id="13708"/>
    <lineage>
        <taxon>Eukaryota</taxon>
        <taxon>Viridiplantae</taxon>
        <taxon>Streptophyta</taxon>
        <taxon>Embryophyta</taxon>
        <taxon>Tracheophyta</taxon>
        <taxon>Spermatophyta</taxon>
        <taxon>Magnoliopsida</taxon>
        <taxon>eudicotyledons</taxon>
        <taxon>Gunneridae</taxon>
        <taxon>Pentapetalae</taxon>
        <taxon>asterids</taxon>
        <taxon>campanulids</taxon>
        <taxon>Asterales</taxon>
        <taxon>Asteraceae</taxon>
        <taxon>Asteroideae</taxon>
        <taxon>Heliantheae alliance</taxon>
        <taxon>Tageteae</taxon>
        <taxon>Tagetes</taxon>
    </lineage>
</organism>